<dbReference type="InterPro" id="IPR012341">
    <property type="entry name" value="6hp_glycosidase-like_sf"/>
</dbReference>
<comment type="caution">
    <text evidence="3">The sequence shown here is derived from an EMBL/GenBank/DDBJ whole genome shotgun (WGS) entry which is preliminary data.</text>
</comment>
<evidence type="ECO:0000256" key="2">
    <source>
        <dbReference type="SAM" id="MobiDB-lite"/>
    </source>
</evidence>
<dbReference type="KEGG" id="mrr:Moror_1609"/>
<dbReference type="HOGENOM" id="CLU_037534_0_0_1"/>
<sequence>MSGDGYWADDAANGGEATDVERDDKSDMNGTNVSHGKQLAPAQDKYVLSDAQLAKVKAGLAEAAVGSWEIGTRIQALLEFDAPSYSVYTPAGNTLPFPKQVPTDVQLSIEPVFAIARDVVRKRNASNNNTKGPQQLMKDGSAADPVSIGVGVLLAGWTGQSTKDGLDYFGAATDQLEFLWTDIPRTWDGAFSHRMEMVQLRNDYLSMVPPFLVYYGVQTQNKTLIREAYEQIRLYRSYLIDIRSETRNLWKHVLLGNGAPGLPSNDPGHWSTGNAWVAAGALRVLATIKYSSYADSFINEQADLVRWTKEIHAAMYRRLDETGIFKNYVTNDPEVPISSSSFYDAASTALLASTVYRLSVLEGECESIQYAERSRKALFAPHSKHITEEGWLKPVVNPYNYRLEGSKSAEGQAFVLMLHAAWRDWVEKGSPGT</sequence>
<dbReference type="PANTHER" id="PTHR41814:SF1">
    <property type="entry name" value="CELLULASE"/>
    <property type="match status" value="1"/>
</dbReference>
<reference evidence="3 4" key="1">
    <citation type="journal article" date="2014" name="BMC Genomics">
        <title>Genome and secretome analysis of the hemibiotrophic fungal pathogen, Moniliophthora roreri, which causes frosty pod rot disease of cacao: mechanisms of the biotrophic and necrotrophic phases.</title>
        <authorList>
            <person name="Meinhardt L.W."/>
            <person name="Costa G.G.L."/>
            <person name="Thomazella D.P.T."/>
            <person name="Teixeira P.J.P.L."/>
            <person name="Carazzolle M.F."/>
            <person name="Schuster S.C."/>
            <person name="Carlson J.E."/>
            <person name="Guiltinan M.J."/>
            <person name="Mieczkowski P."/>
            <person name="Farmer A."/>
            <person name="Ramaraj T."/>
            <person name="Crozier J."/>
            <person name="Davis R.E."/>
            <person name="Shao J."/>
            <person name="Melnick R.L."/>
            <person name="Pereira G.A.G."/>
            <person name="Bailey B.A."/>
        </authorList>
    </citation>
    <scope>NUCLEOTIDE SEQUENCE [LARGE SCALE GENOMIC DNA]</scope>
    <source>
        <strain evidence="3 4">MCA 2997</strain>
    </source>
</reference>
<protein>
    <submittedName>
        <fullName evidence="3">Glycoside hydrolase family 105 protein</fullName>
    </submittedName>
</protein>
<name>V2X384_MONRO</name>
<dbReference type="InterPro" id="IPR008928">
    <property type="entry name" value="6-hairpin_glycosidase_sf"/>
</dbReference>
<dbReference type="GO" id="GO:0016787">
    <property type="term" value="F:hydrolase activity"/>
    <property type="evidence" value="ECO:0007669"/>
    <property type="project" value="UniProtKB-KW"/>
</dbReference>
<feature type="region of interest" description="Disordered" evidence="2">
    <location>
        <begin position="1"/>
        <end position="38"/>
    </location>
</feature>
<dbReference type="InterPro" id="IPR010905">
    <property type="entry name" value="Glyco_hydro_88"/>
</dbReference>
<accession>V2X384</accession>
<dbReference type="Gene3D" id="1.50.10.10">
    <property type="match status" value="1"/>
</dbReference>
<organism evidence="3 4">
    <name type="scientific">Moniliophthora roreri (strain MCA 2997)</name>
    <name type="common">Cocoa frosty pod rot fungus</name>
    <name type="synonym">Crinipellis roreri</name>
    <dbReference type="NCBI Taxonomy" id="1381753"/>
    <lineage>
        <taxon>Eukaryota</taxon>
        <taxon>Fungi</taxon>
        <taxon>Dikarya</taxon>
        <taxon>Basidiomycota</taxon>
        <taxon>Agaricomycotina</taxon>
        <taxon>Agaricomycetes</taxon>
        <taxon>Agaricomycetidae</taxon>
        <taxon>Agaricales</taxon>
        <taxon>Marasmiineae</taxon>
        <taxon>Marasmiaceae</taxon>
        <taxon>Moniliophthora</taxon>
    </lineage>
</organism>
<evidence type="ECO:0000313" key="3">
    <source>
        <dbReference type="EMBL" id="ESK93603.1"/>
    </source>
</evidence>
<dbReference type="Proteomes" id="UP000017559">
    <property type="component" value="Unassembled WGS sequence"/>
</dbReference>
<dbReference type="PANTHER" id="PTHR41814">
    <property type="entry name" value="EXPRESSED PROTEIN"/>
    <property type="match status" value="1"/>
</dbReference>
<keyword evidence="1 3" id="KW-0378">Hydrolase</keyword>
<keyword evidence="4" id="KW-1185">Reference proteome</keyword>
<dbReference type="SUPFAM" id="SSF48208">
    <property type="entry name" value="Six-hairpin glycosidases"/>
    <property type="match status" value="1"/>
</dbReference>
<dbReference type="GO" id="GO:0005975">
    <property type="term" value="P:carbohydrate metabolic process"/>
    <property type="evidence" value="ECO:0007669"/>
    <property type="project" value="InterPro"/>
</dbReference>
<dbReference type="AlphaFoldDB" id="V2X384"/>
<dbReference type="EMBL" id="AWSO01000182">
    <property type="protein sequence ID" value="ESK93603.1"/>
    <property type="molecule type" value="Genomic_DNA"/>
</dbReference>
<dbReference type="OrthoDB" id="4138492at2759"/>
<evidence type="ECO:0000313" key="4">
    <source>
        <dbReference type="Proteomes" id="UP000017559"/>
    </source>
</evidence>
<proteinExistence type="predicted"/>
<evidence type="ECO:0000256" key="1">
    <source>
        <dbReference type="ARBA" id="ARBA00022801"/>
    </source>
</evidence>
<gene>
    <name evidence="3" type="ORF">Moror_1609</name>
</gene>
<dbReference type="Pfam" id="PF07470">
    <property type="entry name" value="Glyco_hydro_88"/>
    <property type="match status" value="1"/>
</dbReference>